<proteinExistence type="predicted"/>
<accession>A0A370H1F3</accession>
<dbReference type="Pfam" id="PF08963">
    <property type="entry name" value="DUF1878"/>
    <property type="match status" value="1"/>
</dbReference>
<sequence>MDALIKRLEKLEFQQKLLLRMLPHSGHEFDKLIIEKDLSEQEARQFHKLCERLNKEYEEQKAEGFVFYVPLFKEFKESLHPALDPKQVIKACVKQKLYLELMQLLEQNL</sequence>
<reference evidence="2 3" key="1">
    <citation type="submission" date="2018-07" db="EMBL/GenBank/DDBJ databases">
        <title>Genomic Encyclopedia of Type Strains, Phase IV (KMG-IV): sequencing the most valuable type-strain genomes for metagenomic binning, comparative biology and taxonomic classification.</title>
        <authorList>
            <person name="Goeker M."/>
        </authorList>
    </citation>
    <scope>NUCLEOTIDE SEQUENCE [LARGE SCALE GENOMIC DNA]</scope>
    <source>
        <strain evidence="2 3">DSM 25281</strain>
    </source>
</reference>
<name>A0A370H1F3_9BACI</name>
<dbReference type="EMBL" id="QQAY01000001">
    <property type="protein sequence ID" value="RDI47873.1"/>
    <property type="molecule type" value="Genomic_DNA"/>
</dbReference>
<dbReference type="SUPFAM" id="SSF109915">
    <property type="entry name" value="Hypothetical protein YhaI"/>
    <property type="match status" value="1"/>
</dbReference>
<feature type="coiled-coil region" evidence="1">
    <location>
        <begin position="36"/>
        <end position="63"/>
    </location>
</feature>
<organism evidence="2 3">
    <name type="scientific">Falsibacillus pallidus</name>
    <dbReference type="NCBI Taxonomy" id="493781"/>
    <lineage>
        <taxon>Bacteria</taxon>
        <taxon>Bacillati</taxon>
        <taxon>Bacillota</taxon>
        <taxon>Bacilli</taxon>
        <taxon>Bacillales</taxon>
        <taxon>Bacillaceae</taxon>
        <taxon>Falsibacillus</taxon>
    </lineage>
</organism>
<dbReference type="Gene3D" id="1.10.3750.10">
    <property type="entry name" value="YhaI-like"/>
    <property type="match status" value="1"/>
</dbReference>
<dbReference type="OrthoDB" id="2353223at2"/>
<dbReference type="Proteomes" id="UP000255326">
    <property type="component" value="Unassembled WGS sequence"/>
</dbReference>
<dbReference type="InterPro" id="IPR015058">
    <property type="entry name" value="DUF1878"/>
</dbReference>
<dbReference type="AlphaFoldDB" id="A0A370H1F3"/>
<keyword evidence="3" id="KW-1185">Reference proteome</keyword>
<protein>
    <submittedName>
        <fullName evidence="2">Uncharacterized protein DUF1878</fullName>
    </submittedName>
</protein>
<comment type="caution">
    <text evidence="2">The sequence shown here is derived from an EMBL/GenBank/DDBJ whole genome shotgun (WGS) entry which is preliminary data.</text>
</comment>
<gene>
    <name evidence="2" type="ORF">DFR59_101538</name>
</gene>
<evidence type="ECO:0000313" key="3">
    <source>
        <dbReference type="Proteomes" id="UP000255326"/>
    </source>
</evidence>
<dbReference type="RefSeq" id="WP_114744069.1">
    <property type="nucleotide sequence ID" value="NZ_QQAY01000001.1"/>
</dbReference>
<keyword evidence="1" id="KW-0175">Coiled coil</keyword>
<evidence type="ECO:0000313" key="2">
    <source>
        <dbReference type="EMBL" id="RDI47873.1"/>
    </source>
</evidence>
<dbReference type="InterPro" id="IPR035945">
    <property type="entry name" value="YhaI-like_sf"/>
</dbReference>
<evidence type="ECO:0000256" key="1">
    <source>
        <dbReference type="SAM" id="Coils"/>
    </source>
</evidence>